<evidence type="ECO:0000256" key="6">
    <source>
        <dbReference type="ARBA" id="ARBA00022801"/>
    </source>
</evidence>
<comment type="function">
    <text evidence="14">The heterodimer acts as both an ATP-dependent DNA helicase and an ATP-dependent, dual-direction single-stranded exonuclease. Recognizes the chi site generating a DNA molecule suitable for the initiation of homologous recombination. The AddB subunit has 5' -&gt; 3' nuclease activity but not helicase activity.</text>
</comment>
<dbReference type="HAMAP" id="MF_01452">
    <property type="entry name" value="AddB_type1"/>
    <property type="match status" value="1"/>
</dbReference>
<keyword evidence="2 14" id="KW-0540">Nuclease</keyword>
<dbReference type="EC" id="3.1.-.-" evidence="14"/>
<organism evidence="16 17">
    <name type="scientific">Thalassorhabdus alkalitolerans</name>
    <dbReference type="NCBI Taxonomy" id="2282697"/>
    <lineage>
        <taxon>Bacteria</taxon>
        <taxon>Bacillati</taxon>
        <taxon>Bacillota</taxon>
        <taxon>Bacilli</taxon>
        <taxon>Bacillales</taxon>
        <taxon>Bacillaceae</taxon>
        <taxon>Thalassorhabdus</taxon>
    </lineage>
</organism>
<dbReference type="EMBL" id="JBHSOZ010000010">
    <property type="protein sequence ID" value="MFC5714360.1"/>
    <property type="molecule type" value="Genomic_DNA"/>
</dbReference>
<keyword evidence="5 14" id="KW-0227">DNA damage</keyword>
<evidence type="ECO:0000256" key="3">
    <source>
        <dbReference type="ARBA" id="ARBA00022723"/>
    </source>
</evidence>
<evidence type="ECO:0000256" key="10">
    <source>
        <dbReference type="ARBA" id="ARBA00023004"/>
    </source>
</evidence>
<proteinExistence type="inferred from homology"/>
<comment type="cofactor">
    <cofactor evidence="14">
        <name>Mg(2+)</name>
        <dbReference type="ChEBI" id="CHEBI:18420"/>
    </cofactor>
</comment>
<gene>
    <name evidence="14 16" type="primary">addB</name>
    <name evidence="16" type="ORF">ACFPU1_16540</name>
</gene>
<keyword evidence="12 14" id="KW-0238">DNA-binding</keyword>
<comment type="caution">
    <text evidence="16">The sequence shown here is derived from an EMBL/GenBank/DDBJ whole genome shotgun (WGS) entry which is preliminary data.</text>
</comment>
<comment type="miscellaneous">
    <text evidence="14">Despite having conserved helicase domains, this subunit does not have helicase activity.</text>
</comment>
<feature type="domain" description="UvrD-like helicase C-terminal" evidence="15">
    <location>
        <begin position="280"/>
        <end position="586"/>
    </location>
</feature>
<dbReference type="InterPro" id="IPR049035">
    <property type="entry name" value="ADDB_N"/>
</dbReference>
<evidence type="ECO:0000259" key="15">
    <source>
        <dbReference type="PROSITE" id="PS51217"/>
    </source>
</evidence>
<feature type="binding site" evidence="14">
    <location>
        <position position="1122"/>
    </location>
    <ligand>
        <name>[4Fe-4S] cluster</name>
        <dbReference type="ChEBI" id="CHEBI:49883"/>
    </ligand>
</feature>
<evidence type="ECO:0000256" key="11">
    <source>
        <dbReference type="ARBA" id="ARBA00023014"/>
    </source>
</evidence>
<dbReference type="InterPro" id="IPR011604">
    <property type="entry name" value="PDDEXK-like_dom_sf"/>
</dbReference>
<dbReference type="Pfam" id="PF21445">
    <property type="entry name" value="ADDB_N"/>
    <property type="match status" value="1"/>
</dbReference>
<keyword evidence="3 14" id="KW-0479">Metal-binding</keyword>
<evidence type="ECO:0000256" key="1">
    <source>
        <dbReference type="ARBA" id="ARBA00022485"/>
    </source>
</evidence>
<keyword evidence="13 14" id="KW-0234">DNA repair</keyword>
<feature type="binding site" evidence="14">
    <location>
        <position position="1131"/>
    </location>
    <ligand>
        <name>[4Fe-4S] cluster</name>
        <dbReference type="ChEBI" id="CHEBI:49883"/>
    </ligand>
</feature>
<dbReference type="Pfam" id="PF12705">
    <property type="entry name" value="PDDEXK_1"/>
    <property type="match status" value="1"/>
</dbReference>
<dbReference type="GO" id="GO:0016787">
    <property type="term" value="F:hydrolase activity"/>
    <property type="evidence" value="ECO:0007669"/>
    <property type="project" value="UniProtKB-KW"/>
</dbReference>
<comment type="cofactor">
    <cofactor evidence="14">
        <name>[4Fe-4S] cluster</name>
        <dbReference type="ChEBI" id="CHEBI:49883"/>
    </cofactor>
    <text evidence="14">Binds 1 [4Fe-4S] cluster.</text>
</comment>
<evidence type="ECO:0000256" key="9">
    <source>
        <dbReference type="ARBA" id="ARBA00022840"/>
    </source>
</evidence>
<dbReference type="PANTHER" id="PTHR30591">
    <property type="entry name" value="RECBCD ENZYME SUBUNIT RECC"/>
    <property type="match status" value="1"/>
</dbReference>
<keyword evidence="1 14" id="KW-0004">4Fe-4S</keyword>
<evidence type="ECO:0000256" key="4">
    <source>
        <dbReference type="ARBA" id="ARBA00022741"/>
    </source>
</evidence>
<evidence type="ECO:0000256" key="14">
    <source>
        <dbReference type="HAMAP-Rule" id="MF_01452"/>
    </source>
</evidence>
<dbReference type="SUPFAM" id="SSF52540">
    <property type="entry name" value="P-loop containing nucleoside triphosphate hydrolases"/>
    <property type="match status" value="1"/>
</dbReference>
<evidence type="ECO:0000313" key="16">
    <source>
        <dbReference type="EMBL" id="MFC5714360.1"/>
    </source>
</evidence>
<keyword evidence="17" id="KW-1185">Reference proteome</keyword>
<feature type="binding site" evidence="14">
    <location>
        <position position="802"/>
    </location>
    <ligand>
        <name>[4Fe-4S] cluster</name>
        <dbReference type="ChEBI" id="CHEBI:49883"/>
    </ligand>
</feature>
<keyword evidence="11 14" id="KW-0411">Iron-sulfur</keyword>
<comment type="similarity">
    <text evidence="14">Belongs to the helicase family. AddB/RexB type 1 subfamily.</text>
</comment>
<dbReference type="NCBIfam" id="TIGR02773">
    <property type="entry name" value="addB_Gpos"/>
    <property type="match status" value="1"/>
</dbReference>
<dbReference type="InterPro" id="IPR014140">
    <property type="entry name" value="DNA_helicase_suAddB"/>
</dbReference>
<reference evidence="17" key="1">
    <citation type="journal article" date="2019" name="Int. J. Syst. Evol. Microbiol.">
        <title>The Global Catalogue of Microorganisms (GCM) 10K type strain sequencing project: providing services to taxonomists for standard genome sequencing and annotation.</title>
        <authorList>
            <consortium name="The Broad Institute Genomics Platform"/>
            <consortium name="The Broad Institute Genome Sequencing Center for Infectious Disease"/>
            <person name="Wu L."/>
            <person name="Ma J."/>
        </authorList>
    </citation>
    <scope>NUCLEOTIDE SEQUENCE [LARGE SCALE GENOMIC DNA]</scope>
    <source>
        <strain evidence="17">CECT 7184</strain>
    </source>
</reference>
<evidence type="ECO:0000313" key="17">
    <source>
        <dbReference type="Proteomes" id="UP001596142"/>
    </source>
</evidence>
<dbReference type="InterPro" id="IPR027417">
    <property type="entry name" value="P-loop_NTPase"/>
</dbReference>
<keyword evidence="9 14" id="KW-0067">ATP-binding</keyword>
<dbReference type="PROSITE" id="PS51217">
    <property type="entry name" value="UVRD_HELICASE_CTER"/>
    <property type="match status" value="1"/>
</dbReference>
<dbReference type="GO" id="GO:0003678">
    <property type="term" value="F:DNA helicase activity"/>
    <property type="evidence" value="ECO:0007669"/>
    <property type="project" value="UniProtKB-EC"/>
</dbReference>
<keyword evidence="10 14" id="KW-0408">Iron</keyword>
<dbReference type="Gene3D" id="3.90.320.10">
    <property type="match status" value="1"/>
</dbReference>
<evidence type="ECO:0000256" key="2">
    <source>
        <dbReference type="ARBA" id="ARBA00022722"/>
    </source>
</evidence>
<evidence type="ECO:0000256" key="12">
    <source>
        <dbReference type="ARBA" id="ARBA00023125"/>
    </source>
</evidence>
<keyword evidence="6 14" id="KW-0378">Hydrolase</keyword>
<evidence type="ECO:0000256" key="8">
    <source>
        <dbReference type="ARBA" id="ARBA00022839"/>
    </source>
</evidence>
<dbReference type="InterPro" id="IPR038726">
    <property type="entry name" value="PDDEXK_AddAB-type"/>
</dbReference>
<dbReference type="Gene3D" id="6.10.140.1030">
    <property type="match status" value="1"/>
</dbReference>
<keyword evidence="7 14" id="KW-0347">Helicase</keyword>
<keyword evidence="8 14" id="KW-0269">Exonuclease</keyword>
<evidence type="ECO:0000256" key="13">
    <source>
        <dbReference type="ARBA" id="ARBA00023204"/>
    </source>
</evidence>
<dbReference type="Gene3D" id="3.40.50.300">
    <property type="entry name" value="P-loop containing nucleotide triphosphate hydrolases"/>
    <property type="match status" value="3"/>
</dbReference>
<accession>A0ABW0YPE0</accession>
<protein>
    <recommendedName>
        <fullName evidence="14">ATP-dependent helicase/deoxyribonuclease subunit B</fullName>
        <ecNumber evidence="14">3.1.-.-</ecNumber>
    </recommendedName>
    <alternativeName>
        <fullName evidence="14">ATP-dependent helicase/nuclease subunit AddB</fullName>
    </alternativeName>
</protein>
<sequence>MGVSFYLGRSGSGKSTAILQEIQQKLAEEPAGRPIIYLVPDQMTFQSEYQLVKSAGGMVRAQVFSFSRLAWRVLQETGGAARYHLEQTGIHMLLRKIVEREKERFSIFTKSTETSGFIEQLEQMVAEFKRYAVTPEVLVEKKRELEAKDNVTPQEQVLIDKLEDVSVIFKRMEEELAGAYVGTEDYLQLLTEKIEDSSFVENTEVYIDGFHSFTPQELSVLDKLMAKASKVTIALTLDKPYDIEAPHELDLFHMTAQTYQTLRQLCKETSCEVEDVVTFESGQRFRESCLAHLENSYEARPLSPASCGDAVRIFSAVHRRAEIEGVAREVLRLVREEGYRYQDIAILLRNINEYGDLLDTVFTDYEIPLFMDQKRSMLNHPVIELIRSSLEVIQGNWRYEAVFRCFKTDFLFPYDAGKQEMREEVDELENYVLAYGIQGKRWRENEPWTYSRFRTLAEGEFVKTDKEQEFEDQINRLRKELTVPLLKLERKIKKAVTIEEKCTALYLFLEELEVPKKLEKMRDEAAQAGDLAYSREHDQVWGAVIDLLDQMVEMAGNERLSFKMFQSMLDSGAESMRFALVPPAMDQVIVADMERSRLSQIKCTFIMNVNDGVIPARPDENGLINDEERGWLESKGMELAPGSTRQLLDEQFLSYLAQATPSEKLYYSYPMADEEGRALQPSMLIKRVKELFPDVEETLLMNDPHEEEEDEQLAFISNPGKTLSYLTTQMQAWKKGYPMASFWWDIYNWYTEIPHWRMRAGITLSSLFYQNTTRILDRKTSMELYGQNIKTSVSRMEQHQSCAFSQFVSYGLSLKERDTYRLEAPDVGQLFHAALKQVAEHLRLRNKDWAALSKEESRNLAKEVVNELAPKIQREILLSSNRHYYLKEKLEEVVSRASIVLSEQSKISGFSPVGLEVGFGPGEELPPLRFSLDNGAKMEVVGRIDRVDKTSGEDGLLLRIIDYKSSQKDISLTDVYFGLALQMLIYLDVVISFSEEWLGKKADPAGVLYFHVHNPIVQATQTMSMEEIERELFKKFKMKGLLTADEHAIREMDQTLESGHSQIIPVGLKKSGGFYSNSSVIDPDDYEYLRTFLRKQVKEIGESITSGHVEINPFKVKQNTSCTFCSYKSVCQFDPAMETNDFRPLAQYKEDKLLEMIRKKGGDNDES</sequence>
<feature type="binding site" evidence="14">
    <location>
        <position position="1125"/>
    </location>
    <ligand>
        <name>[4Fe-4S] cluster</name>
        <dbReference type="ChEBI" id="CHEBI:49883"/>
    </ligand>
</feature>
<dbReference type="InterPro" id="IPR014017">
    <property type="entry name" value="DNA_helicase_UvrD-like_C"/>
</dbReference>
<dbReference type="Proteomes" id="UP001596142">
    <property type="component" value="Unassembled WGS sequence"/>
</dbReference>
<dbReference type="PANTHER" id="PTHR30591:SF1">
    <property type="entry name" value="RECBCD ENZYME SUBUNIT RECC"/>
    <property type="match status" value="1"/>
</dbReference>
<keyword evidence="4 14" id="KW-0547">Nucleotide-binding</keyword>
<evidence type="ECO:0000256" key="7">
    <source>
        <dbReference type="ARBA" id="ARBA00022806"/>
    </source>
</evidence>
<evidence type="ECO:0000256" key="5">
    <source>
        <dbReference type="ARBA" id="ARBA00022763"/>
    </source>
</evidence>
<dbReference type="RefSeq" id="WP_385943008.1">
    <property type="nucleotide sequence ID" value="NZ_JBHSOZ010000010.1"/>
</dbReference>
<name>A0ABW0YPE0_9BACI</name>
<comment type="subunit">
    <text evidence="14">Heterodimer of AddA and AddB.</text>
</comment>